<organism evidence="2 3">
    <name type="scientific">Dioscorea zingiberensis</name>
    <dbReference type="NCBI Taxonomy" id="325984"/>
    <lineage>
        <taxon>Eukaryota</taxon>
        <taxon>Viridiplantae</taxon>
        <taxon>Streptophyta</taxon>
        <taxon>Embryophyta</taxon>
        <taxon>Tracheophyta</taxon>
        <taxon>Spermatophyta</taxon>
        <taxon>Magnoliopsida</taxon>
        <taxon>Liliopsida</taxon>
        <taxon>Dioscoreales</taxon>
        <taxon>Dioscoreaceae</taxon>
        <taxon>Dioscorea</taxon>
    </lineage>
</organism>
<evidence type="ECO:0000313" key="3">
    <source>
        <dbReference type="Proteomes" id="UP001085076"/>
    </source>
</evidence>
<evidence type="ECO:0000313" key="2">
    <source>
        <dbReference type="EMBL" id="KAJ0988145.1"/>
    </source>
</evidence>
<dbReference type="AlphaFoldDB" id="A0A9D5DA19"/>
<protein>
    <submittedName>
        <fullName evidence="2">Uncharacterized protein</fullName>
    </submittedName>
</protein>
<accession>A0A9D5DA19</accession>
<reference evidence="2" key="2">
    <citation type="journal article" date="2022" name="Hortic Res">
        <title>The genome of Dioscorea zingiberensis sheds light on the biosynthesis, origin and evolution of the medicinally important diosgenin saponins.</title>
        <authorList>
            <person name="Li Y."/>
            <person name="Tan C."/>
            <person name="Li Z."/>
            <person name="Guo J."/>
            <person name="Li S."/>
            <person name="Chen X."/>
            <person name="Wang C."/>
            <person name="Dai X."/>
            <person name="Yang H."/>
            <person name="Song W."/>
            <person name="Hou L."/>
            <person name="Xu J."/>
            <person name="Tong Z."/>
            <person name="Xu A."/>
            <person name="Yuan X."/>
            <person name="Wang W."/>
            <person name="Yang Q."/>
            <person name="Chen L."/>
            <person name="Sun Z."/>
            <person name="Wang K."/>
            <person name="Pan B."/>
            <person name="Chen J."/>
            <person name="Bao Y."/>
            <person name="Liu F."/>
            <person name="Qi X."/>
            <person name="Gang D.R."/>
            <person name="Wen J."/>
            <person name="Li J."/>
        </authorList>
    </citation>
    <scope>NUCLEOTIDE SEQUENCE</scope>
    <source>
        <strain evidence="2">Dzin_1.0</strain>
    </source>
</reference>
<gene>
    <name evidence="2" type="ORF">J5N97_006501</name>
</gene>
<feature type="compositionally biased region" description="Basic and acidic residues" evidence="1">
    <location>
        <begin position="51"/>
        <end position="70"/>
    </location>
</feature>
<keyword evidence="3" id="KW-1185">Reference proteome</keyword>
<name>A0A9D5DA19_9LILI</name>
<proteinExistence type="predicted"/>
<comment type="caution">
    <text evidence="2">The sequence shown here is derived from an EMBL/GenBank/DDBJ whole genome shotgun (WGS) entry which is preliminary data.</text>
</comment>
<dbReference type="Proteomes" id="UP001085076">
    <property type="component" value="Miscellaneous, Linkage group lg01"/>
</dbReference>
<feature type="region of interest" description="Disordered" evidence="1">
    <location>
        <begin position="44"/>
        <end position="70"/>
    </location>
</feature>
<evidence type="ECO:0000256" key="1">
    <source>
        <dbReference type="SAM" id="MobiDB-lite"/>
    </source>
</evidence>
<reference evidence="2" key="1">
    <citation type="submission" date="2021-03" db="EMBL/GenBank/DDBJ databases">
        <authorList>
            <person name="Li Z."/>
            <person name="Yang C."/>
        </authorList>
    </citation>
    <scope>NUCLEOTIDE SEQUENCE</scope>
    <source>
        <strain evidence="2">Dzin_1.0</strain>
        <tissue evidence="2">Leaf</tissue>
    </source>
</reference>
<sequence>MHNDIQVIKASCSMRFKTLLILSSKYVVQCHDFSSKHPSAQGLQACNGVTNDHKQVSNRSQEEVGHSQSD</sequence>
<dbReference type="EMBL" id="JAGGNH010000001">
    <property type="protein sequence ID" value="KAJ0988145.1"/>
    <property type="molecule type" value="Genomic_DNA"/>
</dbReference>